<feature type="signal peptide" evidence="1">
    <location>
        <begin position="1"/>
        <end position="31"/>
    </location>
</feature>
<sequence>MSQVITRRTLARGAAWSVPVVALASAAPASAVSGNCSTDSLSVDVFSVDIAEKSVHVGMDLMSGNYSCTGGQRGVTVSFTAELSAPYTRWDASTLTPTSGTAPGTVMATVNHLFINPVDMATVDFVACFPAGATPAPITFTVSADGAPSASVVVLD</sequence>
<dbReference type="AlphaFoldDB" id="A0A916T575"/>
<keyword evidence="3" id="KW-1185">Reference proteome</keyword>
<proteinExistence type="predicted"/>
<reference evidence="2" key="2">
    <citation type="submission" date="2020-09" db="EMBL/GenBank/DDBJ databases">
        <authorList>
            <person name="Sun Q."/>
            <person name="Zhou Y."/>
        </authorList>
    </citation>
    <scope>NUCLEOTIDE SEQUENCE</scope>
    <source>
        <strain evidence="2">CGMCC 1.15085</strain>
    </source>
</reference>
<dbReference type="RefSeq" id="WP_188837079.1">
    <property type="nucleotide sequence ID" value="NZ_BMHI01000003.1"/>
</dbReference>
<evidence type="ECO:0000313" key="3">
    <source>
        <dbReference type="Proteomes" id="UP000636793"/>
    </source>
</evidence>
<evidence type="ECO:0000256" key="1">
    <source>
        <dbReference type="SAM" id="SignalP"/>
    </source>
</evidence>
<keyword evidence="1" id="KW-0732">Signal</keyword>
<feature type="chain" id="PRO_5038614737" evidence="1">
    <location>
        <begin position="32"/>
        <end position="156"/>
    </location>
</feature>
<reference evidence="2" key="1">
    <citation type="journal article" date="2014" name="Int. J. Syst. Evol. Microbiol.">
        <title>Complete genome sequence of Corynebacterium casei LMG S-19264T (=DSM 44701T), isolated from a smear-ripened cheese.</title>
        <authorList>
            <consortium name="US DOE Joint Genome Institute (JGI-PGF)"/>
            <person name="Walter F."/>
            <person name="Albersmeier A."/>
            <person name="Kalinowski J."/>
            <person name="Ruckert C."/>
        </authorList>
    </citation>
    <scope>NUCLEOTIDE SEQUENCE</scope>
    <source>
        <strain evidence="2">CGMCC 1.15085</strain>
    </source>
</reference>
<gene>
    <name evidence="2" type="ORF">GCM10011492_22350</name>
</gene>
<evidence type="ECO:0000313" key="2">
    <source>
        <dbReference type="EMBL" id="GGB31270.1"/>
    </source>
</evidence>
<organism evidence="2 3">
    <name type="scientific">Flexivirga endophytica</name>
    <dbReference type="NCBI Taxonomy" id="1849103"/>
    <lineage>
        <taxon>Bacteria</taxon>
        <taxon>Bacillati</taxon>
        <taxon>Actinomycetota</taxon>
        <taxon>Actinomycetes</taxon>
        <taxon>Micrococcales</taxon>
        <taxon>Dermacoccaceae</taxon>
        <taxon>Flexivirga</taxon>
    </lineage>
</organism>
<dbReference type="EMBL" id="BMHI01000003">
    <property type="protein sequence ID" value="GGB31270.1"/>
    <property type="molecule type" value="Genomic_DNA"/>
</dbReference>
<comment type="caution">
    <text evidence="2">The sequence shown here is derived from an EMBL/GenBank/DDBJ whole genome shotgun (WGS) entry which is preliminary data.</text>
</comment>
<name>A0A916T575_9MICO</name>
<dbReference type="InterPro" id="IPR006311">
    <property type="entry name" value="TAT_signal"/>
</dbReference>
<dbReference type="Proteomes" id="UP000636793">
    <property type="component" value="Unassembled WGS sequence"/>
</dbReference>
<accession>A0A916T575</accession>
<dbReference type="PROSITE" id="PS51318">
    <property type="entry name" value="TAT"/>
    <property type="match status" value="1"/>
</dbReference>
<protein>
    <submittedName>
        <fullName evidence="2">Uncharacterized protein</fullName>
    </submittedName>
</protein>